<dbReference type="InterPro" id="IPR036770">
    <property type="entry name" value="Ankyrin_rpt-contain_sf"/>
</dbReference>
<comment type="caution">
    <text evidence="3">The sequence shown here is derived from an EMBL/GenBank/DDBJ whole genome shotgun (WGS) entry which is preliminary data.</text>
</comment>
<sequence>MYLINRMSRLQLGLQNSNGDTVLSIAAIVGNTRAAIMIVNKQPNLPQIGNRDGGVPLLEAARHGQKEMISYLLEVNGDYLQAAEYSADKPGVFFMNLLVLAGFYDLALELVQSHPPLARVEYYGGESLLSAMASKPSAFPSGIQLDFWHRLIHCFPPMKGIRDVKLMHHQTLQLIKCLCTEIACLDYEKASMMLRRPFLLAAELGIYEIMEEIMESFPHAIWFSDNENHNLFHIAVMNRQENVFNLLYQISDYKHRLLVSEDIFGNNILHLAGKLAPQHRLNLISGAALQMQYELRWFKEVEKIVQLACKEDKNSEGRTPAMLFTEEHKRLVKEGEKWMKDTASSCTVAAALIATVIFAAAITVPGGNNNDDVSDALSLFSSVAAILMFLSILTARYAEADFLYSLPKRLIFGLVTLFLSITSMMVAFSATLYLVFCNRKAWMLIPVGALACLPISLFVSLQFPLLVDMIYSTYKPRFFGKKSKCMLH</sequence>
<dbReference type="Gene3D" id="1.25.40.20">
    <property type="entry name" value="Ankyrin repeat-containing domain"/>
    <property type="match status" value="2"/>
</dbReference>
<evidence type="ECO:0000259" key="2">
    <source>
        <dbReference type="Pfam" id="PF13962"/>
    </source>
</evidence>
<accession>A0ABQ9LMC4</accession>
<feature type="transmembrane region" description="Helical" evidence="1">
    <location>
        <begin position="410"/>
        <end position="436"/>
    </location>
</feature>
<keyword evidence="1" id="KW-1133">Transmembrane helix</keyword>
<dbReference type="InterPro" id="IPR002110">
    <property type="entry name" value="Ankyrin_rpt"/>
</dbReference>
<keyword evidence="1" id="KW-0812">Transmembrane</keyword>
<evidence type="ECO:0000256" key="1">
    <source>
        <dbReference type="SAM" id="Phobius"/>
    </source>
</evidence>
<protein>
    <recommendedName>
        <fullName evidence="2">PGG domain-containing protein</fullName>
    </recommendedName>
</protein>
<dbReference type="SMART" id="SM00248">
    <property type="entry name" value="ANK"/>
    <property type="match status" value="3"/>
</dbReference>
<feature type="domain" description="PGG" evidence="2">
    <location>
        <begin position="336"/>
        <end position="435"/>
    </location>
</feature>
<dbReference type="PANTHER" id="PTHR24177:SF482">
    <property type="entry name" value="PGG DOMAIN-CONTAINING PROTEIN"/>
    <property type="match status" value="1"/>
</dbReference>
<dbReference type="EMBL" id="JARPOI010000011">
    <property type="protein sequence ID" value="KAJ9168040.1"/>
    <property type="molecule type" value="Genomic_DNA"/>
</dbReference>
<feature type="transmembrane region" description="Helical" evidence="1">
    <location>
        <begin position="343"/>
        <end position="364"/>
    </location>
</feature>
<feature type="transmembrane region" description="Helical" evidence="1">
    <location>
        <begin position="442"/>
        <end position="467"/>
    </location>
</feature>
<keyword evidence="4" id="KW-1185">Reference proteome</keyword>
<name>A0ABQ9LMC4_HEVBR</name>
<dbReference type="Pfam" id="PF13962">
    <property type="entry name" value="PGG"/>
    <property type="match status" value="1"/>
</dbReference>
<dbReference type="Proteomes" id="UP001174677">
    <property type="component" value="Chromosome 11"/>
</dbReference>
<dbReference type="InterPro" id="IPR026961">
    <property type="entry name" value="PGG_dom"/>
</dbReference>
<feature type="transmembrane region" description="Helical" evidence="1">
    <location>
        <begin position="376"/>
        <end position="398"/>
    </location>
</feature>
<gene>
    <name evidence="3" type="ORF">P3X46_019615</name>
</gene>
<dbReference type="SUPFAM" id="SSF48403">
    <property type="entry name" value="Ankyrin repeat"/>
    <property type="match status" value="1"/>
</dbReference>
<dbReference type="PANTHER" id="PTHR24177">
    <property type="entry name" value="CASKIN"/>
    <property type="match status" value="1"/>
</dbReference>
<keyword evidence="1" id="KW-0472">Membrane</keyword>
<evidence type="ECO:0000313" key="3">
    <source>
        <dbReference type="EMBL" id="KAJ9168040.1"/>
    </source>
</evidence>
<evidence type="ECO:0000313" key="4">
    <source>
        <dbReference type="Proteomes" id="UP001174677"/>
    </source>
</evidence>
<proteinExistence type="predicted"/>
<organism evidence="3 4">
    <name type="scientific">Hevea brasiliensis</name>
    <name type="common">Para rubber tree</name>
    <name type="synonym">Siphonia brasiliensis</name>
    <dbReference type="NCBI Taxonomy" id="3981"/>
    <lineage>
        <taxon>Eukaryota</taxon>
        <taxon>Viridiplantae</taxon>
        <taxon>Streptophyta</taxon>
        <taxon>Embryophyta</taxon>
        <taxon>Tracheophyta</taxon>
        <taxon>Spermatophyta</taxon>
        <taxon>Magnoliopsida</taxon>
        <taxon>eudicotyledons</taxon>
        <taxon>Gunneridae</taxon>
        <taxon>Pentapetalae</taxon>
        <taxon>rosids</taxon>
        <taxon>fabids</taxon>
        <taxon>Malpighiales</taxon>
        <taxon>Euphorbiaceae</taxon>
        <taxon>Crotonoideae</taxon>
        <taxon>Micrandreae</taxon>
        <taxon>Hevea</taxon>
    </lineage>
</organism>
<reference evidence="3" key="1">
    <citation type="journal article" date="2023" name="Plant Biotechnol. J.">
        <title>Chromosome-level wild Hevea brasiliensis genome provides new tools for genomic-assisted breeding and valuable loci to elevate rubber yield.</title>
        <authorList>
            <person name="Cheng H."/>
            <person name="Song X."/>
            <person name="Hu Y."/>
            <person name="Wu T."/>
            <person name="Yang Q."/>
            <person name="An Z."/>
            <person name="Feng S."/>
            <person name="Deng Z."/>
            <person name="Wu W."/>
            <person name="Zeng X."/>
            <person name="Tu M."/>
            <person name="Wang X."/>
            <person name="Huang H."/>
        </authorList>
    </citation>
    <scope>NUCLEOTIDE SEQUENCE</scope>
    <source>
        <strain evidence="3">MT/VB/25A 57/8</strain>
    </source>
</reference>